<accession>A0ABU7V4D5</accession>
<sequence>MAEQPPVRGVLDPAERDAVMARFGVSPVQVARDHVISHALAAIASLGTDRIVFFGGTALARTLLPELRLSEDIDLIALGDRRETGAAIQEEIERQFLRSFGHPTFTPPLADARHPYPSMLAVGGVRIQIQLLSGTGYPAWPTEVVDIEQRYSDAPAVRLRVPTPSAFVAAKLAAWTDRHAPRDLYDLWALAEAGYLTDEAAKLYGRYGQYTDVARVSFDAVPTDAAWRDALEHQGIVAVGPEEAARVVRDAIAALGGST</sequence>
<protein>
    <submittedName>
        <fullName evidence="1">Nucleotidyl transferase AbiEii/AbiGii toxin family protein</fullName>
    </submittedName>
</protein>
<organism evidence="1 2">
    <name type="scientific">Microbacterium schleiferi</name>
    <dbReference type="NCBI Taxonomy" id="69362"/>
    <lineage>
        <taxon>Bacteria</taxon>
        <taxon>Bacillati</taxon>
        <taxon>Actinomycetota</taxon>
        <taxon>Actinomycetes</taxon>
        <taxon>Micrococcales</taxon>
        <taxon>Microbacteriaceae</taxon>
        <taxon>Microbacterium</taxon>
    </lineage>
</organism>
<gene>
    <name evidence="1" type="ORF">V2V91_04220</name>
</gene>
<proteinExistence type="predicted"/>
<dbReference type="RefSeq" id="WP_331790906.1">
    <property type="nucleotide sequence ID" value="NZ_JAZHOV010000002.1"/>
</dbReference>
<dbReference type="Pfam" id="PF08843">
    <property type="entry name" value="AbiEii"/>
    <property type="match status" value="1"/>
</dbReference>
<dbReference type="EMBL" id="JAZHOV010000002">
    <property type="protein sequence ID" value="MEF2254343.1"/>
    <property type="molecule type" value="Genomic_DNA"/>
</dbReference>
<name>A0ABU7V4D5_9MICO</name>
<keyword evidence="1" id="KW-0808">Transferase</keyword>
<evidence type="ECO:0000313" key="1">
    <source>
        <dbReference type="EMBL" id="MEF2254343.1"/>
    </source>
</evidence>
<evidence type="ECO:0000313" key="2">
    <source>
        <dbReference type="Proteomes" id="UP001351900"/>
    </source>
</evidence>
<keyword evidence="2" id="KW-1185">Reference proteome</keyword>
<comment type="caution">
    <text evidence="1">The sequence shown here is derived from an EMBL/GenBank/DDBJ whole genome shotgun (WGS) entry which is preliminary data.</text>
</comment>
<dbReference type="GO" id="GO:0016740">
    <property type="term" value="F:transferase activity"/>
    <property type="evidence" value="ECO:0007669"/>
    <property type="project" value="UniProtKB-KW"/>
</dbReference>
<dbReference type="InterPro" id="IPR014942">
    <property type="entry name" value="AbiEii"/>
</dbReference>
<reference evidence="1 2" key="1">
    <citation type="submission" date="2024-01" db="EMBL/GenBank/DDBJ databases">
        <title>the genome sequence of strain Microbacterium schleiferi NBRC 15075.</title>
        <authorList>
            <person name="Ding Y."/>
            <person name="Zhang G."/>
        </authorList>
    </citation>
    <scope>NUCLEOTIDE SEQUENCE [LARGE SCALE GENOMIC DNA]</scope>
    <source>
        <strain evidence="1 2">NBRC 15075</strain>
    </source>
</reference>
<dbReference type="Proteomes" id="UP001351900">
    <property type="component" value="Unassembled WGS sequence"/>
</dbReference>